<dbReference type="GeneID" id="26628538"/>
<dbReference type="Gene3D" id="3.60.21.10">
    <property type="match status" value="1"/>
</dbReference>
<evidence type="ECO:0000259" key="1">
    <source>
        <dbReference type="Pfam" id="PF00149"/>
    </source>
</evidence>
<proteinExistence type="predicted"/>
<dbReference type="InterPro" id="IPR029052">
    <property type="entry name" value="Metallo-depent_PP-like"/>
</dbReference>
<dbReference type="KEGG" id="vg:26628538"/>
<dbReference type="PANTHER" id="PTHR37844">
    <property type="entry name" value="SER/THR PROTEIN PHOSPHATASE SUPERFAMILY (AFU_ORTHOLOGUE AFUA_1G14840)"/>
    <property type="match status" value="1"/>
</dbReference>
<dbReference type="Proteomes" id="UP000202888">
    <property type="component" value="Segment"/>
</dbReference>
<evidence type="ECO:0000313" key="2">
    <source>
        <dbReference type="EMBL" id="AJT61053.1"/>
    </source>
</evidence>
<organism evidence="2 3">
    <name type="scientific">Vibrio phage ValKK3</name>
    <dbReference type="NCBI Taxonomy" id="1610855"/>
    <lineage>
        <taxon>Viruses</taxon>
        <taxon>Duplodnaviria</taxon>
        <taxon>Heunggongvirae</taxon>
        <taxon>Uroviricota</taxon>
        <taxon>Caudoviricetes</taxon>
        <taxon>Pantevenvirales</taxon>
        <taxon>Straboviridae</taxon>
        <taxon>Schizotequatrovirus</taxon>
        <taxon>Schizotequatrovirus valkk3</taxon>
    </lineage>
</organism>
<feature type="domain" description="Calcineurin-like phosphoesterase" evidence="1">
    <location>
        <begin position="5"/>
        <end position="210"/>
    </location>
</feature>
<dbReference type="GO" id="GO:0016787">
    <property type="term" value="F:hydrolase activity"/>
    <property type="evidence" value="ECO:0007669"/>
    <property type="project" value="InterPro"/>
</dbReference>
<dbReference type="Pfam" id="PF00149">
    <property type="entry name" value="Metallophos"/>
    <property type="match status" value="1"/>
</dbReference>
<dbReference type="RefSeq" id="YP_009201315.1">
    <property type="nucleotide sequence ID" value="NC_028829.1"/>
</dbReference>
<dbReference type="EMBL" id="KP671755">
    <property type="protein sequence ID" value="AJT61053.1"/>
    <property type="molecule type" value="Genomic_DNA"/>
</dbReference>
<dbReference type="PANTHER" id="PTHR37844:SF2">
    <property type="entry name" value="SER_THR PROTEIN PHOSPHATASE SUPERFAMILY (AFU_ORTHOLOGUE AFUA_1G14840)"/>
    <property type="match status" value="1"/>
</dbReference>
<dbReference type="SUPFAM" id="SSF56300">
    <property type="entry name" value="Metallo-dependent phosphatases"/>
    <property type="match status" value="1"/>
</dbReference>
<accession>A0A0D4DBY1</accession>
<evidence type="ECO:0000313" key="3">
    <source>
        <dbReference type="Proteomes" id="UP000202888"/>
    </source>
</evidence>
<reference evidence="2 3" key="1">
    <citation type="journal article" date="2016" name="Genom Data">
        <title>Complete genome sequence of a giant Vibrio phage ValKK3 infecting Vibrio alginolyticus.</title>
        <authorList>
            <person name="Lal T.M."/>
            <person name="Sano M."/>
            <person name="Hatai K."/>
            <person name="Ransangan J."/>
        </authorList>
    </citation>
    <scope>NUCLEOTIDE SEQUENCE [LARGE SCALE GENOMIC DNA]</scope>
</reference>
<keyword evidence="3" id="KW-1185">Reference proteome</keyword>
<protein>
    <submittedName>
        <fullName evidence="2">Metallophosphoesterase</fullName>
    </submittedName>
</protein>
<dbReference type="InterPro" id="IPR004843">
    <property type="entry name" value="Calcineurin-like_PHP"/>
</dbReference>
<dbReference type="OrthoDB" id="9817at10239"/>
<name>A0A0D4DBY1_9CAUD</name>
<sequence length="242" mass="27890">MANLKVYYCSDIHNDYHAENALESITGDKDAVLVVAGDINSKGRTVRDLEAVADRWRAVIAVPGNHDWWGLAIHERHKFETSVDNVHVLLENTVQIDDVTFCGTTLWHEVNDWFEGQRWKDNMNDRRKIRGPQWRPLYGEDVHALHCKSVKFIEKCREIEGKKVLITHHAPSLKSISSYYAYSSTNSFYCTDLDHLLEGFSFAIHGHVHQEFDYHVNGCNVLCNPRAYGSENPEYGLRIFDI</sequence>